<name>A0A7R7XMH1_9EURO</name>
<dbReference type="AlphaFoldDB" id="A0A7R7XMH1"/>
<keyword evidence="2" id="KW-0862">Zinc</keyword>
<evidence type="ECO:0000256" key="7">
    <source>
        <dbReference type="PROSITE-ProRule" id="PRU00042"/>
    </source>
</evidence>
<reference evidence="10" key="1">
    <citation type="submission" date="2021-01" db="EMBL/GenBank/DDBJ databases">
        <authorList>
            <consortium name="Aspergillus puulaauensis MK2 genome sequencing consortium"/>
            <person name="Kazuki M."/>
            <person name="Futagami T."/>
        </authorList>
    </citation>
    <scope>NUCLEOTIDE SEQUENCE</scope>
    <source>
        <strain evidence="10">MK2</strain>
    </source>
</reference>
<dbReference type="PROSITE" id="PS00028">
    <property type="entry name" value="ZINC_FINGER_C2H2_1"/>
    <property type="match status" value="2"/>
</dbReference>
<keyword evidence="1" id="KW-0479">Metal-binding</keyword>
<dbReference type="InterPro" id="IPR036236">
    <property type="entry name" value="Znf_C2H2_sf"/>
</dbReference>
<keyword evidence="4" id="KW-0238">DNA-binding</keyword>
<dbReference type="GO" id="GO:0000981">
    <property type="term" value="F:DNA-binding transcription factor activity, RNA polymerase II-specific"/>
    <property type="evidence" value="ECO:0007669"/>
    <property type="project" value="InterPro"/>
</dbReference>
<evidence type="ECO:0000256" key="4">
    <source>
        <dbReference type="ARBA" id="ARBA00023125"/>
    </source>
</evidence>
<dbReference type="Gene3D" id="4.10.240.10">
    <property type="entry name" value="Zn(2)-C6 fungal-type DNA-binding domain"/>
    <property type="match status" value="1"/>
</dbReference>
<reference evidence="10" key="2">
    <citation type="submission" date="2021-02" db="EMBL/GenBank/DDBJ databases">
        <title>Aspergillus puulaauensis MK2 genome sequence.</title>
        <authorList>
            <person name="Futagami T."/>
            <person name="Mori K."/>
            <person name="Kadooka C."/>
            <person name="Tanaka T."/>
        </authorList>
    </citation>
    <scope>NUCLEOTIDE SEQUENCE</scope>
    <source>
        <strain evidence="10">MK2</strain>
    </source>
</reference>
<keyword evidence="5" id="KW-0804">Transcription</keyword>
<evidence type="ECO:0000256" key="1">
    <source>
        <dbReference type="ARBA" id="ARBA00022723"/>
    </source>
</evidence>
<dbReference type="Gene3D" id="3.30.160.60">
    <property type="entry name" value="Classic Zinc Finger"/>
    <property type="match status" value="2"/>
</dbReference>
<dbReference type="Pfam" id="PF00172">
    <property type="entry name" value="Zn_clus"/>
    <property type="match status" value="1"/>
</dbReference>
<dbReference type="KEGG" id="apuu:APUU_40112A"/>
<dbReference type="RefSeq" id="XP_041555862.1">
    <property type="nucleotide sequence ID" value="XM_041703147.1"/>
</dbReference>
<dbReference type="InterPro" id="IPR001138">
    <property type="entry name" value="Zn2Cys6_DnaBD"/>
</dbReference>
<evidence type="ECO:0000256" key="3">
    <source>
        <dbReference type="ARBA" id="ARBA00023015"/>
    </source>
</evidence>
<feature type="domain" description="Zn(2)-C6 fungal-type" evidence="8">
    <location>
        <begin position="75"/>
        <end position="104"/>
    </location>
</feature>
<keyword evidence="6" id="KW-0539">Nucleus</keyword>
<evidence type="ECO:0000313" key="10">
    <source>
        <dbReference type="EMBL" id="BCS23668.1"/>
    </source>
</evidence>
<organism evidence="10 11">
    <name type="scientific">Aspergillus puulaauensis</name>
    <dbReference type="NCBI Taxonomy" id="1220207"/>
    <lineage>
        <taxon>Eukaryota</taxon>
        <taxon>Fungi</taxon>
        <taxon>Dikarya</taxon>
        <taxon>Ascomycota</taxon>
        <taxon>Pezizomycotina</taxon>
        <taxon>Eurotiomycetes</taxon>
        <taxon>Eurotiomycetidae</taxon>
        <taxon>Eurotiales</taxon>
        <taxon>Aspergillaceae</taxon>
        <taxon>Aspergillus</taxon>
    </lineage>
</organism>
<keyword evidence="7" id="KW-0863">Zinc-finger</keyword>
<dbReference type="SMART" id="SM00066">
    <property type="entry name" value="GAL4"/>
    <property type="match status" value="1"/>
</dbReference>
<keyword evidence="3" id="KW-0805">Transcription regulation</keyword>
<dbReference type="PROSITE" id="PS50048">
    <property type="entry name" value="ZN2_CY6_FUNGAL_2"/>
    <property type="match status" value="1"/>
</dbReference>
<dbReference type="GeneID" id="64973673"/>
<dbReference type="CDD" id="cd12148">
    <property type="entry name" value="fungal_TF_MHR"/>
    <property type="match status" value="1"/>
</dbReference>
<dbReference type="InterPro" id="IPR036864">
    <property type="entry name" value="Zn2-C6_fun-type_DNA-bd_sf"/>
</dbReference>
<dbReference type="GO" id="GO:0008270">
    <property type="term" value="F:zinc ion binding"/>
    <property type="evidence" value="ECO:0007669"/>
    <property type="project" value="UniProtKB-KW"/>
</dbReference>
<proteinExistence type="predicted"/>
<evidence type="ECO:0000256" key="2">
    <source>
        <dbReference type="ARBA" id="ARBA00022833"/>
    </source>
</evidence>
<dbReference type="GO" id="GO:0003677">
    <property type="term" value="F:DNA binding"/>
    <property type="evidence" value="ECO:0007669"/>
    <property type="project" value="UniProtKB-KW"/>
</dbReference>
<dbReference type="SUPFAM" id="SSF57701">
    <property type="entry name" value="Zn2/Cys6 DNA-binding domain"/>
    <property type="match status" value="1"/>
</dbReference>
<keyword evidence="11" id="KW-1185">Reference proteome</keyword>
<feature type="domain" description="C2H2-type" evidence="9">
    <location>
        <begin position="39"/>
        <end position="67"/>
    </location>
</feature>
<dbReference type="Pfam" id="PF04082">
    <property type="entry name" value="Fungal_trans"/>
    <property type="match status" value="1"/>
</dbReference>
<evidence type="ECO:0000259" key="9">
    <source>
        <dbReference type="PROSITE" id="PS50157"/>
    </source>
</evidence>
<dbReference type="SUPFAM" id="SSF57667">
    <property type="entry name" value="beta-beta-alpha zinc fingers"/>
    <property type="match status" value="1"/>
</dbReference>
<protein>
    <submittedName>
        <fullName evidence="10">Uncharacterized protein</fullName>
    </submittedName>
</protein>
<gene>
    <name evidence="10" type="ORF">APUU_40112A</name>
</gene>
<dbReference type="PANTHER" id="PTHR47660">
    <property type="entry name" value="TRANSCRIPTION FACTOR WITH C2H2 AND ZN(2)-CYS(6) DNA BINDING DOMAIN (EUROFUNG)-RELATED-RELATED"/>
    <property type="match status" value="1"/>
</dbReference>
<dbReference type="CDD" id="cd00067">
    <property type="entry name" value="GAL4"/>
    <property type="match status" value="1"/>
</dbReference>
<dbReference type="InterPro" id="IPR013087">
    <property type="entry name" value="Znf_C2H2_type"/>
</dbReference>
<dbReference type="PROSITE" id="PS50157">
    <property type="entry name" value="ZINC_FINGER_C2H2_2"/>
    <property type="match status" value="2"/>
</dbReference>
<dbReference type="Proteomes" id="UP000654913">
    <property type="component" value="Chromosome 4"/>
</dbReference>
<feature type="domain" description="C2H2-type" evidence="9">
    <location>
        <begin position="9"/>
        <end position="38"/>
    </location>
</feature>
<evidence type="ECO:0000313" key="11">
    <source>
        <dbReference type="Proteomes" id="UP000654913"/>
    </source>
</evidence>
<dbReference type="OrthoDB" id="10261408at2759"/>
<dbReference type="PROSITE" id="PS00463">
    <property type="entry name" value="ZN2_CY6_FUNGAL_1"/>
    <property type="match status" value="1"/>
</dbReference>
<accession>A0A7R7XMH1</accession>
<dbReference type="InterPro" id="IPR007219">
    <property type="entry name" value="XnlR_reg_dom"/>
</dbReference>
<sequence length="394" mass="44833">MPGTDSKRFSCQFPGCSSSYQRKEHLHRHEAQHRGPLAHPCPFCKRTFARNDTLRRHVSRDHAESQLASARTSQACENCRVAKVRCRGGSPCTRCEVKGRQCIFSNPAPGQEDAGREQLTEPGRVEDVDMNLGPVFPDANPGDKAQHCVHMYFAHFHRHWPILHQGTFDIAHEPPFLVQAVMMVGLWASGSASAQRAAVELHSRLGPSIQEQRSNWDKTFQEQAESYTTPASRWPIATYQGILLYLIFSLISSDSRSNSLDLTLFMAPYDRDILSALCETCLRNNIFYYPRMLERYRDLDSITCIWVGVEEIKRLGLALYKVSRLCGDRLIGLPDLQFPIPDSRHLWNAQSNPELSRLLQIEADRGKRLDGSQEGNWISSYGEWLDGSMEVQWI</sequence>
<evidence type="ECO:0000256" key="6">
    <source>
        <dbReference type="ARBA" id="ARBA00023242"/>
    </source>
</evidence>
<dbReference type="EMBL" id="AP024446">
    <property type="protein sequence ID" value="BCS23668.1"/>
    <property type="molecule type" value="Genomic_DNA"/>
</dbReference>
<evidence type="ECO:0000256" key="5">
    <source>
        <dbReference type="ARBA" id="ARBA00023163"/>
    </source>
</evidence>
<evidence type="ECO:0000259" key="8">
    <source>
        <dbReference type="PROSITE" id="PS50048"/>
    </source>
</evidence>
<dbReference type="SMART" id="SM00355">
    <property type="entry name" value="ZnF_C2H2"/>
    <property type="match status" value="2"/>
</dbReference>
<dbReference type="GO" id="GO:0006351">
    <property type="term" value="P:DNA-templated transcription"/>
    <property type="evidence" value="ECO:0007669"/>
    <property type="project" value="InterPro"/>
</dbReference>
<dbReference type="PANTHER" id="PTHR47660:SF7">
    <property type="entry name" value="TRANSCRIPTION FACTOR WITH C2H2 AND ZN(2)-CYS(6) DNA BINDING DOMAIN (EUROFUNG)"/>
    <property type="match status" value="1"/>
</dbReference>